<keyword evidence="6 14" id="KW-0547">Nucleotide-binding</keyword>
<dbReference type="EMBL" id="KK853313">
    <property type="protein sequence ID" value="KDR08648.1"/>
    <property type="molecule type" value="Genomic_DNA"/>
</dbReference>
<dbReference type="InterPro" id="IPR036961">
    <property type="entry name" value="Kinesin_motor_dom_sf"/>
</dbReference>
<keyword evidence="19" id="KW-1185">Reference proteome</keyword>
<sequence length="502" mass="56341">MIYTLLFIFRHLNSQEKTMKSLNIVECPNSREVIVKERPSDKITRTFAFDRVFGPNSRQIDVYMSVVHPIISEVLDGYNCTVFAYGQTGTGKTFTMEGEKSNDASITWDTDPLSGIIPRTLSNLFDELRIQQVEFTVRVSFLELYNEELLDLLSPTDDSSKIRLFEDATKKGSVIIHGLEEVTVHNKNEVYAILEKGSLKRQTAATLMNAQSSRSHTVFSITVHIKENSLEGDELLKTGKLNLVDLAGSENIGRSGAVDKRAREAGNINQSLLTLGRVITALVERAPHVPYRESKLTRLLQDSLGGRTKTSIIATISPAACNVEETLSTLDYACRAKNITNRPEINQKLTKKALIKEYTAEIERLRRDLAATRDKNGVYMASDNYTQMIMQLEHQEQEISQMLGHMKALKEDLCAELNISLDSCNQKLATTSSELEVTQDKLNDTSVKLRDTLNMCTEKEHLIEKHVHTESTLSTQAQSLLAAADMASSDVEKLHDKLARKR</sequence>
<dbReference type="PRINTS" id="PR00380">
    <property type="entry name" value="KINESINHEAVY"/>
</dbReference>
<keyword evidence="7" id="KW-0498">Mitosis</keyword>
<keyword evidence="12" id="KW-0131">Cell cycle</keyword>
<dbReference type="SMART" id="SM00129">
    <property type="entry name" value="KISc"/>
    <property type="match status" value="1"/>
</dbReference>
<dbReference type="InterPro" id="IPR047241">
    <property type="entry name" value="KIF11-like_kin_motor_dom"/>
</dbReference>
<dbReference type="GO" id="GO:0005634">
    <property type="term" value="C:nucleus"/>
    <property type="evidence" value="ECO:0007669"/>
    <property type="project" value="TreeGrafter"/>
</dbReference>
<dbReference type="PANTHER" id="PTHR47970:SF12">
    <property type="entry name" value="KINESIN FAMILY MEMBER 11"/>
    <property type="match status" value="1"/>
</dbReference>
<keyword evidence="8 14" id="KW-0067">ATP-binding</keyword>
<comment type="similarity">
    <text evidence="13">Belongs to the TRAFAC class myosin-kinesin ATPase superfamily. Kinesin family. KIN-5/BimC subfamily.</text>
</comment>
<dbReference type="GO" id="GO:0051301">
    <property type="term" value="P:cell division"/>
    <property type="evidence" value="ECO:0007669"/>
    <property type="project" value="UniProtKB-KW"/>
</dbReference>
<dbReference type="CDD" id="cd01364">
    <property type="entry name" value="KISc_BimC_Eg5"/>
    <property type="match status" value="1"/>
</dbReference>
<keyword evidence="11" id="KW-0206">Cytoskeleton</keyword>
<dbReference type="GO" id="GO:0008574">
    <property type="term" value="F:plus-end-directed microtubule motor activity"/>
    <property type="evidence" value="ECO:0007669"/>
    <property type="project" value="TreeGrafter"/>
</dbReference>
<dbReference type="PANTHER" id="PTHR47970">
    <property type="entry name" value="KINESIN-LIKE PROTEIN KIF11"/>
    <property type="match status" value="1"/>
</dbReference>
<dbReference type="InterPro" id="IPR027417">
    <property type="entry name" value="P-loop_NTPase"/>
</dbReference>
<evidence type="ECO:0000313" key="19">
    <source>
        <dbReference type="Proteomes" id="UP000027135"/>
    </source>
</evidence>
<dbReference type="Pfam" id="PF00225">
    <property type="entry name" value="Kinesin"/>
    <property type="match status" value="1"/>
</dbReference>
<dbReference type="eggNOG" id="KOG0243">
    <property type="taxonomic scope" value="Eukaryota"/>
</dbReference>
<dbReference type="GO" id="GO:0008017">
    <property type="term" value="F:microtubule binding"/>
    <property type="evidence" value="ECO:0007669"/>
    <property type="project" value="InterPro"/>
</dbReference>
<evidence type="ECO:0000259" key="17">
    <source>
        <dbReference type="PROSITE" id="PS50067"/>
    </source>
</evidence>
<protein>
    <recommendedName>
        <fullName evidence="15">Kinesin-like protein</fullName>
    </recommendedName>
</protein>
<keyword evidence="10 14" id="KW-0505">Motor protein</keyword>
<comment type="subcellular location">
    <subcellularLocation>
        <location evidence="1">Cytoplasm</location>
        <location evidence="1">Cytoskeleton</location>
        <location evidence="1">Spindle pole</location>
    </subcellularLocation>
</comment>
<reference evidence="18 19" key="1">
    <citation type="journal article" date="2014" name="Nat. Commun.">
        <title>Molecular traces of alternative social organization in a termite genome.</title>
        <authorList>
            <person name="Terrapon N."/>
            <person name="Li C."/>
            <person name="Robertson H.M."/>
            <person name="Ji L."/>
            <person name="Meng X."/>
            <person name="Booth W."/>
            <person name="Chen Z."/>
            <person name="Childers C.P."/>
            <person name="Glastad K.M."/>
            <person name="Gokhale K."/>
            <person name="Gowin J."/>
            <person name="Gronenberg W."/>
            <person name="Hermansen R.A."/>
            <person name="Hu H."/>
            <person name="Hunt B.G."/>
            <person name="Huylmans A.K."/>
            <person name="Khalil S.M."/>
            <person name="Mitchell R.D."/>
            <person name="Munoz-Torres M.C."/>
            <person name="Mustard J.A."/>
            <person name="Pan H."/>
            <person name="Reese J.T."/>
            <person name="Scharf M.E."/>
            <person name="Sun F."/>
            <person name="Vogel H."/>
            <person name="Xiao J."/>
            <person name="Yang W."/>
            <person name="Yang Z."/>
            <person name="Yang Z."/>
            <person name="Zhou J."/>
            <person name="Zhu J."/>
            <person name="Brent C.S."/>
            <person name="Elsik C.G."/>
            <person name="Goodisman M.A."/>
            <person name="Liberles D.A."/>
            <person name="Roe R.M."/>
            <person name="Vargo E.L."/>
            <person name="Vilcinskas A."/>
            <person name="Wang J."/>
            <person name="Bornberg-Bauer E."/>
            <person name="Korb J."/>
            <person name="Zhang G."/>
            <person name="Liebig J."/>
        </authorList>
    </citation>
    <scope>NUCLEOTIDE SEQUENCE [LARGE SCALE GENOMIC DNA]</scope>
    <source>
        <tissue evidence="18">Whole organism</tissue>
    </source>
</reference>
<dbReference type="Gene3D" id="3.40.850.10">
    <property type="entry name" value="Kinesin motor domain"/>
    <property type="match status" value="1"/>
</dbReference>
<dbReference type="GO" id="GO:0051231">
    <property type="term" value="P:spindle elongation"/>
    <property type="evidence" value="ECO:0007669"/>
    <property type="project" value="TreeGrafter"/>
</dbReference>
<dbReference type="AlphaFoldDB" id="A0A067QVV8"/>
<evidence type="ECO:0000256" key="7">
    <source>
        <dbReference type="ARBA" id="ARBA00022776"/>
    </source>
</evidence>
<dbReference type="GO" id="GO:0090307">
    <property type="term" value="P:mitotic spindle assembly"/>
    <property type="evidence" value="ECO:0007669"/>
    <property type="project" value="TreeGrafter"/>
</dbReference>
<feature type="domain" description="Kinesin motor" evidence="17">
    <location>
        <begin position="1"/>
        <end position="339"/>
    </location>
</feature>
<evidence type="ECO:0000256" key="10">
    <source>
        <dbReference type="ARBA" id="ARBA00023175"/>
    </source>
</evidence>
<evidence type="ECO:0000256" key="15">
    <source>
        <dbReference type="RuleBase" id="RU000394"/>
    </source>
</evidence>
<evidence type="ECO:0000256" key="3">
    <source>
        <dbReference type="ARBA" id="ARBA00022553"/>
    </source>
</evidence>
<dbReference type="GO" id="GO:0000922">
    <property type="term" value="C:spindle pole"/>
    <property type="evidence" value="ECO:0007669"/>
    <property type="project" value="UniProtKB-SubCell"/>
</dbReference>
<keyword evidence="9 16" id="KW-0175">Coiled coil</keyword>
<dbReference type="InterPro" id="IPR001752">
    <property type="entry name" value="Kinesin_motor_dom"/>
</dbReference>
<dbReference type="PROSITE" id="PS50067">
    <property type="entry name" value="KINESIN_MOTOR_2"/>
    <property type="match status" value="1"/>
</dbReference>
<evidence type="ECO:0000313" key="18">
    <source>
        <dbReference type="EMBL" id="KDR08648.1"/>
    </source>
</evidence>
<dbReference type="Proteomes" id="UP000027135">
    <property type="component" value="Unassembled WGS sequence"/>
</dbReference>
<proteinExistence type="inferred from homology"/>
<evidence type="ECO:0000256" key="6">
    <source>
        <dbReference type="ARBA" id="ARBA00022741"/>
    </source>
</evidence>
<keyword evidence="4" id="KW-0132">Cell division</keyword>
<evidence type="ECO:0000256" key="12">
    <source>
        <dbReference type="ARBA" id="ARBA00023306"/>
    </source>
</evidence>
<dbReference type="InterPro" id="IPR019821">
    <property type="entry name" value="Kinesin_motor_CS"/>
</dbReference>
<gene>
    <name evidence="18" type="ORF">L798_01550</name>
</gene>
<evidence type="ECO:0000256" key="11">
    <source>
        <dbReference type="ARBA" id="ARBA00023212"/>
    </source>
</evidence>
<evidence type="ECO:0000256" key="5">
    <source>
        <dbReference type="ARBA" id="ARBA00022701"/>
    </source>
</evidence>
<evidence type="ECO:0000256" key="16">
    <source>
        <dbReference type="SAM" id="Coils"/>
    </source>
</evidence>
<evidence type="ECO:0000256" key="4">
    <source>
        <dbReference type="ARBA" id="ARBA00022618"/>
    </source>
</evidence>
<evidence type="ECO:0000256" key="8">
    <source>
        <dbReference type="ARBA" id="ARBA00022840"/>
    </source>
</evidence>
<evidence type="ECO:0000256" key="1">
    <source>
        <dbReference type="ARBA" id="ARBA00004647"/>
    </source>
</evidence>
<dbReference type="OMA" id="ANQERIY"/>
<keyword evidence="3" id="KW-0597">Phosphoprotein</keyword>
<name>A0A067QVV8_ZOONE</name>
<keyword evidence="5 15" id="KW-0493">Microtubule</keyword>
<dbReference type="SUPFAM" id="SSF52540">
    <property type="entry name" value="P-loop containing nucleoside triphosphate hydrolases"/>
    <property type="match status" value="1"/>
</dbReference>
<evidence type="ECO:0000256" key="9">
    <source>
        <dbReference type="ARBA" id="ARBA00023054"/>
    </source>
</evidence>
<keyword evidence="2" id="KW-0963">Cytoplasm</keyword>
<dbReference type="GO" id="GO:0072686">
    <property type="term" value="C:mitotic spindle"/>
    <property type="evidence" value="ECO:0007669"/>
    <property type="project" value="TreeGrafter"/>
</dbReference>
<dbReference type="STRING" id="136037.A0A067QVV8"/>
<evidence type="ECO:0000256" key="13">
    <source>
        <dbReference type="ARBA" id="ARBA00034704"/>
    </source>
</evidence>
<feature type="binding site" evidence="14">
    <location>
        <begin position="86"/>
        <end position="93"/>
    </location>
    <ligand>
        <name>ATP</name>
        <dbReference type="ChEBI" id="CHEBI:30616"/>
    </ligand>
</feature>
<organism evidence="18 19">
    <name type="scientific">Zootermopsis nevadensis</name>
    <name type="common">Dampwood termite</name>
    <dbReference type="NCBI Taxonomy" id="136037"/>
    <lineage>
        <taxon>Eukaryota</taxon>
        <taxon>Metazoa</taxon>
        <taxon>Ecdysozoa</taxon>
        <taxon>Arthropoda</taxon>
        <taxon>Hexapoda</taxon>
        <taxon>Insecta</taxon>
        <taxon>Pterygota</taxon>
        <taxon>Neoptera</taxon>
        <taxon>Polyneoptera</taxon>
        <taxon>Dictyoptera</taxon>
        <taxon>Blattodea</taxon>
        <taxon>Blattoidea</taxon>
        <taxon>Termitoidae</taxon>
        <taxon>Termopsidae</taxon>
        <taxon>Zootermopsis</taxon>
    </lineage>
</organism>
<evidence type="ECO:0000256" key="14">
    <source>
        <dbReference type="PROSITE-ProRule" id="PRU00283"/>
    </source>
</evidence>
<dbReference type="GO" id="GO:0005876">
    <property type="term" value="C:spindle microtubule"/>
    <property type="evidence" value="ECO:0007669"/>
    <property type="project" value="TreeGrafter"/>
</dbReference>
<evidence type="ECO:0000256" key="2">
    <source>
        <dbReference type="ARBA" id="ARBA00022490"/>
    </source>
</evidence>
<dbReference type="GO" id="GO:0007018">
    <property type="term" value="P:microtubule-based movement"/>
    <property type="evidence" value="ECO:0007669"/>
    <property type="project" value="InterPro"/>
</dbReference>
<accession>A0A067QVV8</accession>
<dbReference type="PROSITE" id="PS00411">
    <property type="entry name" value="KINESIN_MOTOR_1"/>
    <property type="match status" value="1"/>
</dbReference>
<dbReference type="InterPro" id="IPR047149">
    <property type="entry name" value="KIF11-like"/>
</dbReference>
<dbReference type="FunFam" id="3.40.850.10:FF:000035">
    <property type="entry name" value="Kinesin-like protein KIF11"/>
    <property type="match status" value="1"/>
</dbReference>
<dbReference type="GO" id="GO:0005524">
    <property type="term" value="F:ATP binding"/>
    <property type="evidence" value="ECO:0007669"/>
    <property type="project" value="UniProtKB-UniRule"/>
</dbReference>
<feature type="coiled-coil region" evidence="16">
    <location>
        <begin position="348"/>
        <end position="412"/>
    </location>
</feature>
<dbReference type="InParanoid" id="A0A067QVV8"/>